<comment type="caution">
    <text evidence="1">The sequence shown here is derived from an EMBL/GenBank/DDBJ whole genome shotgun (WGS) entry which is preliminary data.</text>
</comment>
<reference evidence="1" key="1">
    <citation type="journal article" date="2015" name="Nature">
        <title>Complex archaea that bridge the gap between prokaryotes and eukaryotes.</title>
        <authorList>
            <person name="Spang A."/>
            <person name="Saw J.H."/>
            <person name="Jorgensen S.L."/>
            <person name="Zaremba-Niedzwiedzka K."/>
            <person name="Martijn J."/>
            <person name="Lind A.E."/>
            <person name="van Eijk R."/>
            <person name="Schleper C."/>
            <person name="Guy L."/>
            <person name="Ettema T.J."/>
        </authorList>
    </citation>
    <scope>NUCLEOTIDE SEQUENCE</scope>
</reference>
<evidence type="ECO:0000313" key="1">
    <source>
        <dbReference type="EMBL" id="KKK50186.1"/>
    </source>
</evidence>
<protein>
    <submittedName>
        <fullName evidence="1">Uncharacterized protein</fullName>
    </submittedName>
</protein>
<sequence length="83" mass="9310">MGSIPTASTINETIWKMTGIEDYFGFGKSKMSAHRDVTTCPCTRCRKIRGIGSGLLAQSEAVRFVLNLRFLKWLVEKGLISER</sequence>
<name>A0A0F8YQ24_9ZZZZ</name>
<accession>A0A0F8YQ24</accession>
<dbReference type="EMBL" id="LAZR01068148">
    <property type="protein sequence ID" value="KKK50186.1"/>
    <property type="molecule type" value="Genomic_DNA"/>
</dbReference>
<proteinExistence type="predicted"/>
<organism evidence="1">
    <name type="scientific">marine sediment metagenome</name>
    <dbReference type="NCBI Taxonomy" id="412755"/>
    <lineage>
        <taxon>unclassified sequences</taxon>
        <taxon>metagenomes</taxon>
        <taxon>ecological metagenomes</taxon>
    </lineage>
</organism>
<gene>
    <name evidence="1" type="ORF">LCGC14_3127570</name>
</gene>
<dbReference type="AlphaFoldDB" id="A0A0F8YQ24"/>